<dbReference type="GO" id="GO:0016747">
    <property type="term" value="F:acyltransferase activity, transferring groups other than amino-acyl groups"/>
    <property type="evidence" value="ECO:0007669"/>
    <property type="project" value="InterPro"/>
</dbReference>
<dbReference type="EMBL" id="MXAN01000051">
    <property type="protein sequence ID" value="OPH36220.1"/>
    <property type="molecule type" value="Genomic_DNA"/>
</dbReference>
<reference evidence="12" key="1">
    <citation type="submission" date="2017-03" db="EMBL/GenBank/DDBJ databases">
        <title>Draft genome sequence of Moraxella equi CCUG 4950T type strain.</title>
        <authorList>
            <person name="Salva-Serra F."/>
            <person name="Engstrom-Jakobsson H."/>
            <person name="Thorell K."/>
            <person name="Jaen-Luchoro D."/>
            <person name="Gonzales-Siles L."/>
            <person name="Karlsson R."/>
            <person name="Yazdan S."/>
            <person name="Boulund F."/>
            <person name="Johnning A."/>
            <person name="Engstrand L."/>
            <person name="Kristiansson E."/>
            <person name="Moore E."/>
        </authorList>
    </citation>
    <scope>NUCLEOTIDE SEQUENCE [LARGE SCALE GENOMIC DNA]</scope>
    <source>
        <strain evidence="12">CCUG 4441</strain>
    </source>
</reference>
<evidence type="ECO:0000256" key="6">
    <source>
        <dbReference type="ARBA" id="ARBA00023136"/>
    </source>
</evidence>
<dbReference type="PANTHER" id="PTHR23028">
    <property type="entry name" value="ACETYLTRANSFERASE"/>
    <property type="match status" value="1"/>
</dbReference>
<dbReference type="AlphaFoldDB" id="A0A1V4GUX5"/>
<dbReference type="InterPro" id="IPR050879">
    <property type="entry name" value="Acyltransferase_3"/>
</dbReference>
<dbReference type="GO" id="GO:0016788">
    <property type="term" value="F:hydrolase activity, acting on ester bonds"/>
    <property type="evidence" value="ECO:0007669"/>
    <property type="project" value="UniProtKB-ARBA"/>
</dbReference>
<gene>
    <name evidence="11" type="ORF">B5J94_07555</name>
</gene>
<keyword evidence="7" id="KW-0012">Acyltransferase</keyword>
<dbReference type="SUPFAM" id="SSF52266">
    <property type="entry name" value="SGNH hydrolase"/>
    <property type="match status" value="1"/>
</dbReference>
<evidence type="ECO:0000256" key="7">
    <source>
        <dbReference type="ARBA" id="ARBA00023315"/>
    </source>
</evidence>
<keyword evidence="2" id="KW-1003">Cell membrane</keyword>
<feature type="transmembrane region" description="Helical" evidence="8">
    <location>
        <begin position="110"/>
        <end position="129"/>
    </location>
</feature>
<comment type="caution">
    <text evidence="11">The sequence shown here is derived from an EMBL/GenBank/DDBJ whole genome shotgun (WGS) entry which is preliminary data.</text>
</comment>
<evidence type="ECO:0000313" key="11">
    <source>
        <dbReference type="EMBL" id="OPH36220.1"/>
    </source>
</evidence>
<feature type="transmembrane region" description="Helical" evidence="8">
    <location>
        <begin position="169"/>
        <end position="189"/>
    </location>
</feature>
<feature type="transmembrane region" description="Helical" evidence="8">
    <location>
        <begin position="47"/>
        <end position="63"/>
    </location>
</feature>
<keyword evidence="6 8" id="KW-0472">Membrane</keyword>
<feature type="domain" description="Acyltransferase 3" evidence="9">
    <location>
        <begin position="3"/>
        <end position="154"/>
    </location>
</feature>
<sequence>MLLVFTTFVSFSWNHYYLFHARATELLVGSILAIIIYNKNLANNNQSLAIISLFIVIISLIFFNKETPLFPGFSALIPCIAVAGLIYGNQKTNIVSKLFSLKPIVWIGQISYSLYLWHWVVLALMRYVYGGHELPAMWVFIAVITMFFLSVLTYYFIEQPIRKNKMSFYKNLFLFYLIPLAVILGFYGFSKNKKDMIMADDFIYPTKICHDTLENNCIKGDASKPTKVLFVGDSYTGHLNAFVDIVGKKEGWSAMVTSGDGCTFVFNHEPLSYRSNYEFCKKRNEIIEKTYYNYSVIVLSNHWGDRQTIDDPKFIEKFKYTLDKLVKENKTVIVTNTSNTIRTSPYRQYVLANKNLNFGFASLEYEKTAQVREQTDVIKEIVKSKPQVMWVDVTSYIPESYFVDNKPVLADVSHLNNYGARYVAKRFIDDGRVLIHSKYLKESIK</sequence>
<dbReference type="GO" id="GO:0005886">
    <property type="term" value="C:plasma membrane"/>
    <property type="evidence" value="ECO:0007669"/>
    <property type="project" value="UniProtKB-SubCell"/>
</dbReference>
<keyword evidence="3" id="KW-0808">Transferase</keyword>
<dbReference type="PANTHER" id="PTHR23028:SF53">
    <property type="entry name" value="ACYL_TRANSF_3 DOMAIN-CONTAINING PROTEIN"/>
    <property type="match status" value="1"/>
</dbReference>
<name>A0A1V4GUX5_MORLA</name>
<evidence type="ECO:0000256" key="5">
    <source>
        <dbReference type="ARBA" id="ARBA00022989"/>
    </source>
</evidence>
<dbReference type="InterPro" id="IPR002656">
    <property type="entry name" value="Acyl_transf_3_dom"/>
</dbReference>
<dbReference type="InterPro" id="IPR036514">
    <property type="entry name" value="SGNH_hydro_sf"/>
</dbReference>
<dbReference type="Gene3D" id="3.40.50.1110">
    <property type="entry name" value="SGNH hydrolase"/>
    <property type="match status" value="1"/>
</dbReference>
<evidence type="ECO:0000313" key="12">
    <source>
        <dbReference type="Proteomes" id="UP000191025"/>
    </source>
</evidence>
<evidence type="ECO:0000256" key="1">
    <source>
        <dbReference type="ARBA" id="ARBA00004651"/>
    </source>
</evidence>
<dbReference type="GO" id="GO:0009103">
    <property type="term" value="P:lipopolysaccharide biosynthetic process"/>
    <property type="evidence" value="ECO:0007669"/>
    <property type="project" value="TreeGrafter"/>
</dbReference>
<evidence type="ECO:0000259" key="9">
    <source>
        <dbReference type="Pfam" id="PF01757"/>
    </source>
</evidence>
<evidence type="ECO:0000256" key="2">
    <source>
        <dbReference type="ARBA" id="ARBA00022475"/>
    </source>
</evidence>
<feature type="transmembrane region" description="Helical" evidence="8">
    <location>
        <begin position="16"/>
        <end position="35"/>
    </location>
</feature>
<keyword evidence="4 8" id="KW-0812">Transmembrane</keyword>
<keyword evidence="5 8" id="KW-1133">Transmembrane helix</keyword>
<evidence type="ECO:0000259" key="10">
    <source>
        <dbReference type="Pfam" id="PF19040"/>
    </source>
</evidence>
<comment type="subcellular location">
    <subcellularLocation>
        <location evidence="1">Cell membrane</location>
        <topology evidence="1">Multi-pass membrane protein</topology>
    </subcellularLocation>
</comment>
<protein>
    <submittedName>
        <fullName evidence="11">Uncharacterized protein</fullName>
    </submittedName>
</protein>
<dbReference type="Proteomes" id="UP000191025">
    <property type="component" value="Unassembled WGS sequence"/>
</dbReference>
<accession>A0A1V4GUX5</accession>
<proteinExistence type="predicted"/>
<organism evidence="11 12">
    <name type="scientific">Moraxella lacunata</name>
    <dbReference type="NCBI Taxonomy" id="477"/>
    <lineage>
        <taxon>Bacteria</taxon>
        <taxon>Pseudomonadati</taxon>
        <taxon>Pseudomonadota</taxon>
        <taxon>Gammaproteobacteria</taxon>
        <taxon>Moraxellales</taxon>
        <taxon>Moraxellaceae</taxon>
        <taxon>Moraxella</taxon>
    </lineage>
</organism>
<evidence type="ECO:0000256" key="4">
    <source>
        <dbReference type="ARBA" id="ARBA00022692"/>
    </source>
</evidence>
<evidence type="ECO:0000256" key="3">
    <source>
        <dbReference type="ARBA" id="ARBA00022679"/>
    </source>
</evidence>
<feature type="domain" description="SGNH" evidence="10">
    <location>
        <begin position="214"/>
        <end position="428"/>
    </location>
</feature>
<dbReference type="Pfam" id="PF01757">
    <property type="entry name" value="Acyl_transf_3"/>
    <property type="match status" value="1"/>
</dbReference>
<evidence type="ECO:0000256" key="8">
    <source>
        <dbReference type="SAM" id="Phobius"/>
    </source>
</evidence>
<dbReference type="Pfam" id="PF19040">
    <property type="entry name" value="SGNH"/>
    <property type="match status" value="1"/>
</dbReference>
<feature type="transmembrane region" description="Helical" evidence="8">
    <location>
        <begin position="135"/>
        <end position="157"/>
    </location>
</feature>
<dbReference type="InterPro" id="IPR043968">
    <property type="entry name" value="SGNH"/>
</dbReference>
<feature type="transmembrane region" description="Helical" evidence="8">
    <location>
        <begin position="69"/>
        <end position="89"/>
    </location>
</feature>